<dbReference type="Pfam" id="PF01027">
    <property type="entry name" value="Bax1-I"/>
    <property type="match status" value="1"/>
</dbReference>
<evidence type="ECO:0000256" key="5">
    <source>
        <dbReference type="SAM" id="MobiDB-lite"/>
    </source>
</evidence>
<feature type="transmembrane region" description="Helical" evidence="6">
    <location>
        <begin position="443"/>
        <end position="463"/>
    </location>
</feature>
<dbReference type="CDD" id="cd10428">
    <property type="entry name" value="LFG_like"/>
    <property type="match status" value="1"/>
</dbReference>
<dbReference type="GO" id="GO:0005783">
    <property type="term" value="C:endoplasmic reticulum"/>
    <property type="evidence" value="ECO:0007669"/>
    <property type="project" value="TreeGrafter"/>
</dbReference>
<name>A0AAD8YTW4_9TELE</name>
<sequence length="650" mass="71878">MGTRSSRLQEESVSAPFEKDGIKRESCRRIRNTRPTSLVVDFASSFDHDSEANRSRSEEGSDSDTGQQVSADGSPGELHISPSLTSESSPTDENDTVGKHEDDDIPGSPVNSARLSGEETGRVNHRTLAERLPGGRVSSGRSVTARPTRVRNTRPVSDAWIGVYRVRHGTIRCPFCTKLFPGGRIEEHLLSCLTSPPLPYNTDVLSKDSGECSICLEDLFQGDTIARLACLCVYHKNNFFYLPAFGRRVRNVTLITGKQGPNRPCLFYKQCKAMSSSTEFSVAVLYRCIDSWSMVTLKLNFICKSKRVCSYQCCLKYTRFIRMTDVQKQPTSEEMKSDPSMYAPPPYPLGDTQTEPPPLVMPPPYPYGPIFQPPYPPVQGENYSGNPPPPTYPMSQGGYLTDNLPPECTPVESTGITNPVAGTFLKASSFDDDTVRRAFIRKVFSVVTMQLLFTFSVVCVFTFSEVVKSAVQKNIWIYISSYIVFVVVAMCLSLCSSFSRTHPWNMIGLSVVTVSLSYVVGTVASFHNTTAVVIAMGATLTISFTIILFSAQTRVDFTICNGILFILAADLLMFGFFSIFYYSQALQILYGCLGALVFALFLAVDCQLVMGREKYGLSPEEYVFAALVIYLDIITIFLYILILLGGSSNS</sequence>
<feature type="transmembrane region" description="Helical" evidence="6">
    <location>
        <begin position="563"/>
        <end position="582"/>
    </location>
</feature>
<dbReference type="GO" id="GO:0016020">
    <property type="term" value="C:membrane"/>
    <property type="evidence" value="ECO:0007669"/>
    <property type="project" value="UniProtKB-SubCell"/>
</dbReference>
<protein>
    <submittedName>
        <fullName evidence="7">Uncharacterized protein</fullName>
    </submittedName>
</protein>
<feature type="compositionally biased region" description="Basic and acidic residues" evidence="5">
    <location>
        <begin position="17"/>
        <end position="28"/>
    </location>
</feature>
<dbReference type="GO" id="GO:0005794">
    <property type="term" value="C:Golgi apparatus"/>
    <property type="evidence" value="ECO:0007669"/>
    <property type="project" value="TreeGrafter"/>
</dbReference>
<dbReference type="GO" id="GO:2001234">
    <property type="term" value="P:negative regulation of apoptotic signaling pathway"/>
    <property type="evidence" value="ECO:0007669"/>
    <property type="project" value="TreeGrafter"/>
</dbReference>
<evidence type="ECO:0000256" key="6">
    <source>
        <dbReference type="SAM" id="Phobius"/>
    </source>
</evidence>
<comment type="caution">
    <text evidence="7">The sequence shown here is derived from an EMBL/GenBank/DDBJ whole genome shotgun (WGS) entry which is preliminary data.</text>
</comment>
<dbReference type="AlphaFoldDB" id="A0AAD8YTW4"/>
<keyword evidence="2 6" id="KW-0812">Transmembrane</keyword>
<accession>A0AAD8YTW4</accession>
<evidence type="ECO:0000256" key="3">
    <source>
        <dbReference type="ARBA" id="ARBA00022989"/>
    </source>
</evidence>
<comment type="subcellular location">
    <subcellularLocation>
        <location evidence="1">Membrane</location>
        <topology evidence="1">Multi-pass membrane protein</topology>
    </subcellularLocation>
</comment>
<evidence type="ECO:0000256" key="2">
    <source>
        <dbReference type="ARBA" id="ARBA00022692"/>
    </source>
</evidence>
<feature type="transmembrane region" description="Helical" evidence="6">
    <location>
        <begin position="588"/>
        <end position="610"/>
    </location>
</feature>
<evidence type="ECO:0000256" key="1">
    <source>
        <dbReference type="ARBA" id="ARBA00004141"/>
    </source>
</evidence>
<gene>
    <name evidence="7" type="ORF">P4O66_017215</name>
</gene>
<keyword evidence="4 6" id="KW-0472">Membrane</keyword>
<evidence type="ECO:0000256" key="4">
    <source>
        <dbReference type="ARBA" id="ARBA00023136"/>
    </source>
</evidence>
<dbReference type="PANTHER" id="PTHR23291:SF94">
    <property type="entry name" value="PROTEIN LIFEGUARD 1 ISOFORM X2"/>
    <property type="match status" value="1"/>
</dbReference>
<feature type="transmembrane region" description="Helical" evidence="6">
    <location>
        <begin position="507"/>
        <end position="526"/>
    </location>
</feature>
<dbReference type="Proteomes" id="UP001239994">
    <property type="component" value="Unassembled WGS sequence"/>
</dbReference>
<dbReference type="InterPro" id="IPR006214">
    <property type="entry name" value="Bax_inhibitor_1-related"/>
</dbReference>
<evidence type="ECO:0000313" key="7">
    <source>
        <dbReference type="EMBL" id="KAK1786832.1"/>
    </source>
</evidence>
<feature type="transmembrane region" description="Helical" evidence="6">
    <location>
        <begin position="475"/>
        <end position="495"/>
    </location>
</feature>
<organism evidence="7 8">
    <name type="scientific">Electrophorus voltai</name>
    <dbReference type="NCBI Taxonomy" id="2609070"/>
    <lineage>
        <taxon>Eukaryota</taxon>
        <taxon>Metazoa</taxon>
        <taxon>Chordata</taxon>
        <taxon>Craniata</taxon>
        <taxon>Vertebrata</taxon>
        <taxon>Euteleostomi</taxon>
        <taxon>Actinopterygii</taxon>
        <taxon>Neopterygii</taxon>
        <taxon>Teleostei</taxon>
        <taxon>Ostariophysi</taxon>
        <taxon>Gymnotiformes</taxon>
        <taxon>Gymnotoidei</taxon>
        <taxon>Gymnotidae</taxon>
        <taxon>Electrophorus</taxon>
    </lineage>
</organism>
<dbReference type="EMBL" id="JAROKS010000024">
    <property type="protein sequence ID" value="KAK1786832.1"/>
    <property type="molecule type" value="Genomic_DNA"/>
</dbReference>
<dbReference type="PANTHER" id="PTHR23291">
    <property type="entry name" value="BAX INHIBITOR-RELATED"/>
    <property type="match status" value="1"/>
</dbReference>
<feature type="transmembrane region" description="Helical" evidence="6">
    <location>
        <begin position="532"/>
        <end position="551"/>
    </location>
</feature>
<proteinExistence type="predicted"/>
<keyword evidence="8" id="KW-1185">Reference proteome</keyword>
<keyword evidence="3 6" id="KW-1133">Transmembrane helix</keyword>
<feature type="compositionally biased region" description="Basic and acidic residues" evidence="5">
    <location>
        <begin position="46"/>
        <end position="59"/>
    </location>
</feature>
<evidence type="ECO:0000313" key="8">
    <source>
        <dbReference type="Proteomes" id="UP001239994"/>
    </source>
</evidence>
<feature type="region of interest" description="Disordered" evidence="5">
    <location>
        <begin position="1"/>
        <end position="150"/>
    </location>
</feature>
<reference evidence="7" key="1">
    <citation type="submission" date="2023-03" db="EMBL/GenBank/DDBJ databases">
        <title>Electrophorus voltai genome.</title>
        <authorList>
            <person name="Bian C."/>
        </authorList>
    </citation>
    <scope>NUCLEOTIDE SEQUENCE</scope>
    <source>
        <strain evidence="7">CB-2022</strain>
        <tissue evidence="7">Muscle</tissue>
    </source>
</reference>
<feature type="transmembrane region" description="Helical" evidence="6">
    <location>
        <begin position="622"/>
        <end position="644"/>
    </location>
</feature>